<name>A0ABV0B523_9SPHN</name>
<dbReference type="InterPro" id="IPR003780">
    <property type="entry name" value="COX15/CtaA_fam"/>
</dbReference>
<evidence type="ECO:0000256" key="5">
    <source>
        <dbReference type="ARBA" id="ARBA00022989"/>
    </source>
</evidence>
<evidence type="ECO:0000256" key="9">
    <source>
        <dbReference type="ARBA" id="ARBA00023136"/>
    </source>
</evidence>
<dbReference type="Pfam" id="PF02628">
    <property type="entry name" value="COX15-CtaA"/>
    <property type="match status" value="1"/>
</dbReference>
<comment type="function">
    <text evidence="12">Catalyzes the conversion of heme O to heme A by two successive hydroxylations of the methyl group at C8. The first hydroxylation forms heme I, the second hydroxylation results in an unstable dihydroxymethyl group, which spontaneously dehydrates, resulting in the formyl group of heme A.</text>
</comment>
<keyword evidence="3 12" id="KW-0812">Transmembrane</keyword>
<feature type="transmembrane region" description="Helical" evidence="12">
    <location>
        <begin position="161"/>
        <end position="183"/>
    </location>
</feature>
<accession>A0ABV0B523</accession>
<keyword evidence="8 12" id="KW-0350">Heme biosynthesis</keyword>
<comment type="caution">
    <text evidence="13">The sequence shown here is derived from an EMBL/GenBank/DDBJ whole genome shotgun (WGS) entry which is preliminary data.</text>
</comment>
<reference evidence="13 14" key="1">
    <citation type="submission" date="2024-05" db="EMBL/GenBank/DDBJ databases">
        <title>Sphingomonas sp. HF-S3 16S ribosomal RNA gene Genome sequencing and assembly.</title>
        <authorList>
            <person name="Lee H."/>
        </authorList>
    </citation>
    <scope>NUCLEOTIDE SEQUENCE [LARGE SCALE GENOMIC DNA]</scope>
    <source>
        <strain evidence="13 14">HF-S3</strain>
    </source>
</reference>
<evidence type="ECO:0000256" key="10">
    <source>
        <dbReference type="ARBA" id="ARBA00044501"/>
    </source>
</evidence>
<evidence type="ECO:0000256" key="7">
    <source>
        <dbReference type="ARBA" id="ARBA00023004"/>
    </source>
</evidence>
<evidence type="ECO:0000256" key="1">
    <source>
        <dbReference type="ARBA" id="ARBA00001970"/>
    </source>
</evidence>
<organism evidence="13 14">
    <name type="scientific">Sphingomonas rustica</name>
    <dbReference type="NCBI Taxonomy" id="3103142"/>
    <lineage>
        <taxon>Bacteria</taxon>
        <taxon>Pseudomonadati</taxon>
        <taxon>Pseudomonadota</taxon>
        <taxon>Alphaproteobacteria</taxon>
        <taxon>Sphingomonadales</taxon>
        <taxon>Sphingomonadaceae</taxon>
        <taxon>Sphingomonas</taxon>
    </lineage>
</organism>
<evidence type="ECO:0000256" key="4">
    <source>
        <dbReference type="ARBA" id="ARBA00022723"/>
    </source>
</evidence>
<gene>
    <name evidence="12" type="primary">ctaA</name>
    <name evidence="13" type="ORF">TPR58_05860</name>
</gene>
<sequence length="343" mass="37092">MLQATPLPASARPRAIANWLYAVAALIVLMVVVGGITRLTESGLSITEWKPISGTIPPLTDAQWQAEFDNYKRIPEYQQLNQGMTLAGFKAIFFWEYTHRLLGRLIGVAFALPLLWFAVKKAIPRGYGWKLVALLVAGGMQGVVGWWMVTSGLSERTDVSHIRLATHLLMALAILAALVWVALDLRGLARSAAARPARLTAIGVATTAILFVQLLFGALVAGLNAGLVTDEWPLMNGRFFPGLTTAGESVGFAIFNDPAIVHFIHRWWAWVAVAALVMLSRKVRAIDRRASIAIHSAFGLQILLGIATVMSGMNIVLAALHQLVGALLVVATIRGAHSAGRIR</sequence>
<dbReference type="InterPro" id="IPR023754">
    <property type="entry name" value="HemeA_Synthase_type2"/>
</dbReference>
<comment type="similarity">
    <text evidence="12">Belongs to the COX15/CtaA family. Type 2 subfamily.</text>
</comment>
<comment type="catalytic activity">
    <reaction evidence="11">
        <text>Fe(II)-heme o + 2 A + H2O = Fe(II)-heme a + 2 AH2</text>
        <dbReference type="Rhea" id="RHEA:63388"/>
        <dbReference type="ChEBI" id="CHEBI:13193"/>
        <dbReference type="ChEBI" id="CHEBI:15377"/>
        <dbReference type="ChEBI" id="CHEBI:17499"/>
        <dbReference type="ChEBI" id="CHEBI:60530"/>
        <dbReference type="ChEBI" id="CHEBI:61715"/>
        <dbReference type="EC" id="1.17.99.9"/>
    </reaction>
    <physiologicalReaction direction="left-to-right" evidence="11">
        <dbReference type="Rhea" id="RHEA:63389"/>
    </physiologicalReaction>
</comment>
<protein>
    <recommendedName>
        <fullName evidence="12">Heme A synthase</fullName>
        <shortName evidence="12">HAS</shortName>
        <ecNumber evidence="12">1.17.99.9</ecNumber>
    </recommendedName>
    <alternativeName>
        <fullName evidence="12">Cytochrome aa3-controlling protein</fullName>
    </alternativeName>
</protein>
<comment type="caution">
    <text evidence="12">Lacks conserved residue(s) required for the propagation of feature annotation.</text>
</comment>
<keyword evidence="9 12" id="KW-0472">Membrane</keyword>
<feature type="transmembrane region" description="Helical" evidence="12">
    <location>
        <begin position="20"/>
        <end position="39"/>
    </location>
</feature>
<dbReference type="PANTHER" id="PTHR23289:SF2">
    <property type="entry name" value="CYTOCHROME C OXIDASE ASSEMBLY PROTEIN COX15 HOMOLOG"/>
    <property type="match status" value="1"/>
</dbReference>
<comment type="subunit">
    <text evidence="12">Interacts with CtaB.</text>
</comment>
<keyword evidence="7 12" id="KW-0408">Iron</keyword>
<evidence type="ECO:0000256" key="8">
    <source>
        <dbReference type="ARBA" id="ARBA00023133"/>
    </source>
</evidence>
<dbReference type="HAMAP" id="MF_01665">
    <property type="entry name" value="HemeA_synth_type2"/>
    <property type="match status" value="1"/>
</dbReference>
<evidence type="ECO:0000256" key="3">
    <source>
        <dbReference type="ARBA" id="ARBA00022692"/>
    </source>
</evidence>
<feature type="binding site" description="axial binding residue" evidence="12">
    <location>
        <position position="265"/>
    </location>
    <ligand>
        <name>heme</name>
        <dbReference type="ChEBI" id="CHEBI:30413"/>
    </ligand>
    <ligandPart>
        <name>Fe</name>
        <dbReference type="ChEBI" id="CHEBI:18248"/>
    </ligandPart>
</feature>
<dbReference type="EMBL" id="JBDIZK010000003">
    <property type="protein sequence ID" value="MEN3746684.1"/>
    <property type="molecule type" value="Genomic_DNA"/>
</dbReference>
<dbReference type="Proteomes" id="UP001427805">
    <property type="component" value="Unassembled WGS sequence"/>
</dbReference>
<feature type="transmembrane region" description="Helical" evidence="12">
    <location>
        <begin position="315"/>
        <end position="333"/>
    </location>
</feature>
<evidence type="ECO:0000256" key="2">
    <source>
        <dbReference type="ARBA" id="ARBA00004141"/>
    </source>
</evidence>
<keyword evidence="12" id="KW-1003">Cell membrane</keyword>
<evidence type="ECO:0000256" key="12">
    <source>
        <dbReference type="HAMAP-Rule" id="MF_01665"/>
    </source>
</evidence>
<feature type="transmembrane region" description="Helical" evidence="12">
    <location>
        <begin position="204"/>
        <end position="227"/>
    </location>
</feature>
<keyword evidence="14" id="KW-1185">Reference proteome</keyword>
<comment type="pathway">
    <text evidence="10 12">Porphyrin-containing compound metabolism; heme A biosynthesis; heme A from heme O: step 1/1.</text>
</comment>
<feature type="transmembrane region" description="Helical" evidence="12">
    <location>
        <begin position="259"/>
        <end position="279"/>
    </location>
</feature>
<feature type="transmembrane region" description="Helical" evidence="12">
    <location>
        <begin position="291"/>
        <end position="309"/>
    </location>
</feature>
<keyword evidence="4 12" id="KW-0479">Metal-binding</keyword>
<feature type="transmembrane region" description="Helical" evidence="12">
    <location>
        <begin position="131"/>
        <end position="149"/>
    </location>
</feature>
<evidence type="ECO:0000313" key="14">
    <source>
        <dbReference type="Proteomes" id="UP001427805"/>
    </source>
</evidence>
<evidence type="ECO:0000313" key="13">
    <source>
        <dbReference type="EMBL" id="MEN3746684.1"/>
    </source>
</evidence>
<keyword evidence="6 12" id="KW-0560">Oxidoreductase</keyword>
<dbReference type="EC" id="1.17.99.9" evidence="12"/>
<evidence type="ECO:0000256" key="11">
    <source>
        <dbReference type="ARBA" id="ARBA00048044"/>
    </source>
</evidence>
<dbReference type="RefSeq" id="WP_346245688.1">
    <property type="nucleotide sequence ID" value="NZ_JBDIZK010000003.1"/>
</dbReference>
<comment type="subcellular location">
    <subcellularLocation>
        <location evidence="12">Cell membrane</location>
        <topology evidence="12">Multi-pass membrane protein</topology>
    </subcellularLocation>
    <subcellularLocation>
        <location evidence="2">Membrane</location>
        <topology evidence="2">Multi-pass membrane protein</topology>
    </subcellularLocation>
</comment>
<comment type="cofactor">
    <cofactor evidence="1 12">
        <name>heme b</name>
        <dbReference type="ChEBI" id="CHEBI:60344"/>
    </cofactor>
</comment>
<dbReference type="PANTHER" id="PTHR23289">
    <property type="entry name" value="CYTOCHROME C OXIDASE ASSEMBLY PROTEIN COX15"/>
    <property type="match status" value="1"/>
</dbReference>
<feature type="binding site" description="axial binding residue" evidence="12">
    <location>
        <position position="321"/>
    </location>
    <ligand>
        <name>heme</name>
        <dbReference type="ChEBI" id="CHEBI:30413"/>
    </ligand>
    <ligandPart>
        <name>Fe</name>
        <dbReference type="ChEBI" id="CHEBI:18248"/>
    </ligandPart>
</feature>
<evidence type="ECO:0000256" key="6">
    <source>
        <dbReference type="ARBA" id="ARBA00023002"/>
    </source>
</evidence>
<proteinExistence type="inferred from homology"/>
<keyword evidence="5 12" id="KW-1133">Transmembrane helix</keyword>